<comment type="cofactor">
    <cofactor evidence="5">
        <name>Mg(2+)</name>
        <dbReference type="ChEBI" id="CHEBI:18420"/>
    </cofactor>
</comment>
<dbReference type="SUPFAM" id="SSF89562">
    <property type="entry name" value="RraA-like"/>
    <property type="match status" value="1"/>
</dbReference>
<dbReference type="AlphaFoldDB" id="A0A6B0TTC7"/>
<dbReference type="CDD" id="cd16841">
    <property type="entry name" value="RraA_family"/>
    <property type="match status" value="1"/>
</dbReference>
<evidence type="ECO:0000313" key="7">
    <source>
        <dbReference type="Proteomes" id="UP000436016"/>
    </source>
</evidence>
<dbReference type="EMBL" id="WUWG01000002">
    <property type="protein sequence ID" value="MXU65055.1"/>
    <property type="molecule type" value="Genomic_DNA"/>
</dbReference>
<proteinExistence type="predicted"/>
<comment type="cofactor">
    <cofactor evidence="1">
        <name>a divalent metal cation</name>
        <dbReference type="ChEBI" id="CHEBI:60240"/>
    </cofactor>
</comment>
<keyword evidence="5" id="KW-0479">Metal-binding</keyword>
<sequence length="245" mass="27050">MTHTPDITRPDRSVIEALSGIGSATASAELHRLGIRNTHIEGLTSWTPGKSIVGPAITLQFMPLREDVYQDDEYGDPEAQLHRHALYHVQDGDVVVVDARGKLDSGVFGEMMMTYLKGRGGQGVVIDGALRDWPNIQKVDIGCWIRGVTPNYHTQRDIFPYAVNVPIACGNCYVAPGDIMVADDDGAVVVPVGMVDALLERAVSHVEWEEFSRLKLSEGGDLRRYYPLSDDARPEYEAWKAKQTS</sequence>
<evidence type="ECO:0000256" key="3">
    <source>
        <dbReference type="ARBA" id="ARBA00029596"/>
    </source>
</evidence>
<evidence type="ECO:0000256" key="5">
    <source>
        <dbReference type="PIRSR" id="PIRSR605493-1"/>
    </source>
</evidence>
<name>A0A6B0TTC7_9RHOB</name>
<evidence type="ECO:0000256" key="4">
    <source>
        <dbReference type="ARBA" id="ARBA00030169"/>
    </source>
</evidence>
<dbReference type="InterPro" id="IPR036704">
    <property type="entry name" value="RraA/RraA-like_sf"/>
</dbReference>
<evidence type="ECO:0000313" key="6">
    <source>
        <dbReference type="EMBL" id="MXU65055.1"/>
    </source>
</evidence>
<feature type="binding site" evidence="5">
    <location>
        <begin position="109"/>
        <end position="112"/>
    </location>
    <ligand>
        <name>substrate</name>
    </ligand>
</feature>
<feature type="binding site" evidence="5">
    <location>
        <position position="131"/>
    </location>
    <ligand>
        <name>substrate</name>
    </ligand>
</feature>
<keyword evidence="7" id="KW-1185">Reference proteome</keyword>
<gene>
    <name evidence="6" type="ORF">GSH16_06325</name>
</gene>
<comment type="caution">
    <text evidence="6">The sequence shown here is derived from an EMBL/GenBank/DDBJ whole genome shotgun (WGS) entry which is preliminary data.</text>
</comment>
<keyword evidence="5" id="KW-0460">Magnesium</keyword>
<evidence type="ECO:0000256" key="2">
    <source>
        <dbReference type="ARBA" id="ARBA00016549"/>
    </source>
</evidence>
<dbReference type="GO" id="GO:0046872">
    <property type="term" value="F:metal ion binding"/>
    <property type="evidence" value="ECO:0007669"/>
    <property type="project" value="UniProtKB-KW"/>
</dbReference>
<dbReference type="Proteomes" id="UP000436016">
    <property type="component" value="Unassembled WGS sequence"/>
</dbReference>
<dbReference type="PANTHER" id="PTHR33254:SF4">
    <property type="entry name" value="4-HYDROXY-4-METHYL-2-OXOGLUTARATE ALDOLASE 3-RELATED"/>
    <property type="match status" value="1"/>
</dbReference>
<dbReference type="Pfam" id="PF03737">
    <property type="entry name" value="RraA-like"/>
    <property type="match status" value="1"/>
</dbReference>
<dbReference type="PANTHER" id="PTHR33254">
    <property type="entry name" value="4-HYDROXY-4-METHYL-2-OXOGLUTARATE ALDOLASE 3-RELATED"/>
    <property type="match status" value="1"/>
</dbReference>
<dbReference type="Gene3D" id="3.50.30.40">
    <property type="entry name" value="Ribonuclease E inhibitor RraA/RraA-like"/>
    <property type="match status" value="1"/>
</dbReference>
<accession>A0A6B0TTC7</accession>
<evidence type="ECO:0000256" key="1">
    <source>
        <dbReference type="ARBA" id="ARBA00001968"/>
    </source>
</evidence>
<dbReference type="NCBIfam" id="NF006093">
    <property type="entry name" value="PRK08245.1"/>
    <property type="match status" value="1"/>
</dbReference>
<feature type="binding site" evidence="5">
    <location>
        <position position="132"/>
    </location>
    <ligand>
        <name>Mg(2+)</name>
        <dbReference type="ChEBI" id="CHEBI:18420"/>
    </ligand>
</feature>
<dbReference type="InterPro" id="IPR005493">
    <property type="entry name" value="RraA/RraA-like"/>
</dbReference>
<organism evidence="6 7">
    <name type="scientific">Oceanomicrobium pacificus</name>
    <dbReference type="NCBI Taxonomy" id="2692916"/>
    <lineage>
        <taxon>Bacteria</taxon>
        <taxon>Pseudomonadati</taxon>
        <taxon>Pseudomonadota</taxon>
        <taxon>Alphaproteobacteria</taxon>
        <taxon>Rhodobacterales</taxon>
        <taxon>Paracoccaceae</taxon>
        <taxon>Oceanomicrobium</taxon>
    </lineage>
</organism>
<dbReference type="RefSeq" id="WP_160853171.1">
    <property type="nucleotide sequence ID" value="NZ_WUWG01000002.1"/>
</dbReference>
<reference evidence="6 7" key="1">
    <citation type="submission" date="2019-12" db="EMBL/GenBank/DDBJ databases">
        <title>Strain KN286 was isolated from seawater, which was collected from Caroline Seamount in the tropical western Pacific.</title>
        <authorList>
            <person name="Wang Q."/>
        </authorList>
    </citation>
    <scope>NUCLEOTIDE SEQUENCE [LARGE SCALE GENOMIC DNA]</scope>
    <source>
        <strain evidence="6 7">KN286</strain>
    </source>
</reference>
<protein>
    <recommendedName>
        <fullName evidence="2">Putative 4-hydroxy-4-methyl-2-oxoglutarate aldolase</fullName>
    </recommendedName>
    <alternativeName>
        <fullName evidence="3">Regulator of ribonuclease activity homolog</fullName>
    </alternativeName>
    <alternativeName>
        <fullName evidence="4">RraA-like protein</fullName>
    </alternativeName>
</protein>